<dbReference type="OrthoDB" id="3979469at2759"/>
<evidence type="ECO:0008006" key="5">
    <source>
        <dbReference type="Google" id="ProtNLM"/>
    </source>
</evidence>
<protein>
    <recommendedName>
        <fullName evidence="5">HIG1 domain-containing protein</fullName>
    </recommendedName>
</protein>
<keyword evidence="4" id="KW-1185">Reference proteome</keyword>
<reference evidence="3" key="1">
    <citation type="submission" date="2015-01" db="EMBL/GenBank/DDBJ databases">
        <title>The Genome Sequence of Cladophialophora bantiana CBS 173.52.</title>
        <authorList>
            <consortium name="The Broad Institute Genomics Platform"/>
            <person name="Cuomo C."/>
            <person name="de Hoog S."/>
            <person name="Gorbushina A."/>
            <person name="Stielow B."/>
            <person name="Teixiera M."/>
            <person name="Abouelleil A."/>
            <person name="Chapman S.B."/>
            <person name="Priest M."/>
            <person name="Young S.K."/>
            <person name="Wortman J."/>
            <person name="Nusbaum C."/>
            <person name="Birren B."/>
        </authorList>
    </citation>
    <scope>NUCLEOTIDE SEQUENCE [LARGE SCALE GENOMIC DNA]</scope>
    <source>
        <strain evidence="3">CBS 173.52</strain>
    </source>
</reference>
<evidence type="ECO:0000256" key="1">
    <source>
        <dbReference type="SAM" id="MobiDB-lite"/>
    </source>
</evidence>
<feature type="transmembrane region" description="Helical" evidence="2">
    <location>
        <begin position="20"/>
        <end position="42"/>
    </location>
</feature>
<sequence length="133" mass="15061">MPPPSHITDPLPPPQLTQVAAQGFASGALRFGTISFASHFLLNRYTPLYRGLTVQYKVFLQISAMILGGCIFAEKRVGEFNEEVRRRRRALDRSRRAWEEEREIREMVEQRIAAEERSQKGAGQDKSNSVGGK</sequence>
<dbReference type="InterPro" id="IPR038882">
    <property type="entry name" value="Rcf3"/>
</dbReference>
<dbReference type="HOGENOM" id="CLU_148205_0_0_1"/>
<dbReference type="Proteomes" id="UP000053789">
    <property type="component" value="Unassembled WGS sequence"/>
</dbReference>
<evidence type="ECO:0000256" key="2">
    <source>
        <dbReference type="SAM" id="Phobius"/>
    </source>
</evidence>
<dbReference type="PANTHER" id="PTHR39153:SF1">
    <property type="entry name" value="AGR244WP"/>
    <property type="match status" value="1"/>
</dbReference>
<keyword evidence="2" id="KW-0472">Membrane</keyword>
<accession>A0A0D2F3K0</accession>
<keyword evidence="2" id="KW-1133">Transmembrane helix</keyword>
<dbReference type="GeneID" id="27695155"/>
<keyword evidence="2" id="KW-0812">Transmembrane</keyword>
<name>A0A0D2F3K0_CLAB1</name>
<dbReference type="AlphaFoldDB" id="A0A0D2F3K0"/>
<dbReference type="VEuPathDB" id="FungiDB:Z519_02227"/>
<feature type="region of interest" description="Disordered" evidence="1">
    <location>
        <begin position="113"/>
        <end position="133"/>
    </location>
</feature>
<dbReference type="EMBL" id="KN846982">
    <property type="protein sequence ID" value="KIW96836.1"/>
    <property type="molecule type" value="Genomic_DNA"/>
</dbReference>
<organism evidence="3 4">
    <name type="scientific">Cladophialophora bantiana (strain ATCC 10958 / CBS 173.52 / CDC B-1940 / NIH 8579)</name>
    <name type="common">Xylohypha bantiana</name>
    <dbReference type="NCBI Taxonomy" id="1442370"/>
    <lineage>
        <taxon>Eukaryota</taxon>
        <taxon>Fungi</taxon>
        <taxon>Dikarya</taxon>
        <taxon>Ascomycota</taxon>
        <taxon>Pezizomycotina</taxon>
        <taxon>Eurotiomycetes</taxon>
        <taxon>Chaetothyriomycetidae</taxon>
        <taxon>Chaetothyriales</taxon>
        <taxon>Herpotrichiellaceae</taxon>
        <taxon>Cladophialophora</taxon>
    </lineage>
</organism>
<proteinExistence type="predicted"/>
<evidence type="ECO:0000313" key="4">
    <source>
        <dbReference type="Proteomes" id="UP000053789"/>
    </source>
</evidence>
<dbReference type="PANTHER" id="PTHR39153">
    <property type="entry name" value="AGR244WP"/>
    <property type="match status" value="1"/>
</dbReference>
<gene>
    <name evidence="3" type="ORF">Z519_02227</name>
</gene>
<evidence type="ECO:0000313" key="3">
    <source>
        <dbReference type="EMBL" id="KIW96836.1"/>
    </source>
</evidence>
<dbReference type="RefSeq" id="XP_016623505.1">
    <property type="nucleotide sequence ID" value="XM_016759984.1"/>
</dbReference>